<comment type="caution">
    <text evidence="1">The sequence shown here is derived from an EMBL/GenBank/DDBJ whole genome shotgun (WGS) entry which is preliminary data.</text>
</comment>
<name>A0ACA9SFM2_9GLOM</name>
<feature type="non-terminal residue" evidence="1">
    <location>
        <position position="1"/>
    </location>
</feature>
<sequence>WALRKNSVYNNRSGGKQILDIVKKMFKQMFLQGNIHAKDRMTATNMYNRLKEFADNGELKQDEVPKILTIQRWIPWYNKMFLEQAT</sequence>
<protein>
    <submittedName>
        <fullName evidence="1">22874_t:CDS:1</fullName>
    </submittedName>
</protein>
<gene>
    <name evidence="1" type="ORF">RPERSI_LOCUS30661</name>
</gene>
<reference evidence="1" key="1">
    <citation type="submission" date="2021-06" db="EMBL/GenBank/DDBJ databases">
        <authorList>
            <person name="Kallberg Y."/>
            <person name="Tangrot J."/>
            <person name="Rosling A."/>
        </authorList>
    </citation>
    <scope>NUCLEOTIDE SEQUENCE</scope>
    <source>
        <strain evidence="1">MA461A</strain>
    </source>
</reference>
<accession>A0ACA9SFM2</accession>
<keyword evidence="2" id="KW-1185">Reference proteome</keyword>
<organism evidence="1 2">
    <name type="scientific">Racocetra persica</name>
    <dbReference type="NCBI Taxonomy" id="160502"/>
    <lineage>
        <taxon>Eukaryota</taxon>
        <taxon>Fungi</taxon>
        <taxon>Fungi incertae sedis</taxon>
        <taxon>Mucoromycota</taxon>
        <taxon>Glomeromycotina</taxon>
        <taxon>Glomeromycetes</taxon>
        <taxon>Diversisporales</taxon>
        <taxon>Gigasporaceae</taxon>
        <taxon>Racocetra</taxon>
    </lineage>
</organism>
<evidence type="ECO:0000313" key="2">
    <source>
        <dbReference type="Proteomes" id="UP000789920"/>
    </source>
</evidence>
<dbReference type="Proteomes" id="UP000789920">
    <property type="component" value="Unassembled WGS sequence"/>
</dbReference>
<evidence type="ECO:0000313" key="1">
    <source>
        <dbReference type="EMBL" id="CAG8838427.1"/>
    </source>
</evidence>
<proteinExistence type="predicted"/>
<dbReference type="EMBL" id="CAJVQC010120519">
    <property type="protein sequence ID" value="CAG8838427.1"/>
    <property type="molecule type" value="Genomic_DNA"/>
</dbReference>